<dbReference type="Pfam" id="PF14849">
    <property type="entry name" value="YidC_periplas"/>
    <property type="match status" value="1"/>
</dbReference>
<dbReference type="PANTHER" id="PTHR12428">
    <property type="entry name" value="OXA1"/>
    <property type="match status" value="1"/>
</dbReference>
<evidence type="ECO:0000256" key="8">
    <source>
        <dbReference type="ARBA" id="ARBA00022989"/>
    </source>
</evidence>
<dbReference type="NCBIfam" id="TIGR03592">
    <property type="entry name" value="yidC_oxa1_cterm"/>
    <property type="match status" value="1"/>
</dbReference>
<dbReference type="Gene3D" id="2.70.98.90">
    <property type="match status" value="1"/>
</dbReference>
<evidence type="ECO:0000313" key="18">
    <source>
        <dbReference type="Proteomes" id="UP001379533"/>
    </source>
</evidence>
<feature type="domain" description="Membrane insertase YidC N-terminal" evidence="16">
    <location>
        <begin position="81"/>
        <end position="360"/>
    </location>
</feature>
<evidence type="ECO:0000256" key="11">
    <source>
        <dbReference type="ARBA" id="ARBA00033245"/>
    </source>
</evidence>
<dbReference type="InterPro" id="IPR019998">
    <property type="entry name" value="Membr_insert_YidC"/>
</dbReference>
<dbReference type="Pfam" id="PF02096">
    <property type="entry name" value="60KD_IMP"/>
    <property type="match status" value="1"/>
</dbReference>
<organism evidence="17 18">
    <name type="scientific">Pendulispora brunnea</name>
    <dbReference type="NCBI Taxonomy" id="2905690"/>
    <lineage>
        <taxon>Bacteria</taxon>
        <taxon>Pseudomonadati</taxon>
        <taxon>Myxococcota</taxon>
        <taxon>Myxococcia</taxon>
        <taxon>Myxococcales</taxon>
        <taxon>Sorangiineae</taxon>
        <taxon>Pendulisporaceae</taxon>
        <taxon>Pendulispora</taxon>
    </lineage>
</organism>
<evidence type="ECO:0000256" key="7">
    <source>
        <dbReference type="ARBA" id="ARBA00022927"/>
    </source>
</evidence>
<feature type="transmembrane region" description="Helical" evidence="13">
    <location>
        <begin position="372"/>
        <end position="394"/>
    </location>
</feature>
<dbReference type="PRINTS" id="PR01900">
    <property type="entry name" value="YIDCPROTEIN"/>
</dbReference>
<protein>
    <recommendedName>
        <fullName evidence="3 13">Membrane protein insertase YidC</fullName>
    </recommendedName>
    <alternativeName>
        <fullName evidence="12 13">Foldase YidC</fullName>
    </alternativeName>
    <alternativeName>
        <fullName evidence="11 13">Membrane integrase YidC</fullName>
    </alternativeName>
    <alternativeName>
        <fullName evidence="13">Membrane protein YidC</fullName>
    </alternativeName>
</protein>
<feature type="transmembrane region" description="Helical" evidence="13">
    <location>
        <begin position="436"/>
        <end position="457"/>
    </location>
</feature>
<comment type="function">
    <text evidence="13">Required for the insertion and/or proper folding and/or complex formation of integral membrane proteins into the membrane. Involved in integration of membrane proteins that insert both dependently and independently of the Sec translocase complex, as well as at least some lipoproteins. Aids folding of multispanning membrane proteins.</text>
</comment>
<dbReference type="RefSeq" id="WP_394843380.1">
    <property type="nucleotide sequence ID" value="NZ_CP089982.1"/>
</dbReference>
<keyword evidence="18" id="KW-1185">Reference proteome</keyword>
<dbReference type="NCBIfam" id="TIGR03593">
    <property type="entry name" value="yidC_nterm"/>
    <property type="match status" value="1"/>
</dbReference>
<dbReference type="Proteomes" id="UP001379533">
    <property type="component" value="Chromosome"/>
</dbReference>
<name>A0ABZ2K6L5_9BACT</name>
<dbReference type="EMBL" id="CP089982">
    <property type="protein sequence ID" value="WXA92780.1"/>
    <property type="molecule type" value="Genomic_DNA"/>
</dbReference>
<dbReference type="CDD" id="cd19961">
    <property type="entry name" value="EcYidC-like_peri"/>
    <property type="match status" value="1"/>
</dbReference>
<evidence type="ECO:0000256" key="10">
    <source>
        <dbReference type="ARBA" id="ARBA00023186"/>
    </source>
</evidence>
<dbReference type="InterPro" id="IPR028055">
    <property type="entry name" value="YidC/Oxa/ALB_C"/>
</dbReference>
<feature type="transmembrane region" description="Helical" evidence="13">
    <location>
        <begin position="6"/>
        <end position="24"/>
    </location>
</feature>
<evidence type="ECO:0000259" key="16">
    <source>
        <dbReference type="Pfam" id="PF14849"/>
    </source>
</evidence>
<evidence type="ECO:0000256" key="3">
    <source>
        <dbReference type="ARBA" id="ARBA00015325"/>
    </source>
</evidence>
<keyword evidence="10 13" id="KW-0143">Chaperone</keyword>
<dbReference type="InterPro" id="IPR038221">
    <property type="entry name" value="YidC_periplasmic_sf"/>
</dbReference>
<dbReference type="InterPro" id="IPR047196">
    <property type="entry name" value="YidC_ALB_C"/>
</dbReference>
<proteinExistence type="inferred from homology"/>
<evidence type="ECO:0000256" key="6">
    <source>
        <dbReference type="ARBA" id="ARBA00022692"/>
    </source>
</evidence>
<keyword evidence="4 13" id="KW-0813">Transport</keyword>
<dbReference type="InterPro" id="IPR028053">
    <property type="entry name" value="Membr_insert_YidC_N"/>
</dbReference>
<evidence type="ECO:0000259" key="15">
    <source>
        <dbReference type="Pfam" id="PF02096"/>
    </source>
</evidence>
<feature type="transmembrane region" description="Helical" evidence="13">
    <location>
        <begin position="516"/>
        <end position="538"/>
    </location>
</feature>
<keyword evidence="5 13" id="KW-1003">Cell membrane</keyword>
<evidence type="ECO:0000256" key="14">
    <source>
        <dbReference type="SAM" id="MobiDB-lite"/>
    </source>
</evidence>
<accession>A0ABZ2K6L5</accession>
<evidence type="ECO:0000256" key="4">
    <source>
        <dbReference type="ARBA" id="ARBA00022448"/>
    </source>
</evidence>
<dbReference type="HAMAP" id="MF_01810">
    <property type="entry name" value="YidC_type1"/>
    <property type="match status" value="1"/>
</dbReference>
<feature type="compositionally biased region" description="Basic and acidic residues" evidence="14">
    <location>
        <begin position="562"/>
        <end position="572"/>
    </location>
</feature>
<gene>
    <name evidence="13 17" type="primary">yidC</name>
    <name evidence="17" type="ORF">LZC95_40830</name>
</gene>
<evidence type="ECO:0000256" key="1">
    <source>
        <dbReference type="ARBA" id="ARBA00004429"/>
    </source>
</evidence>
<feature type="domain" description="Membrane insertase YidC/Oxa/ALB C-terminal" evidence="15">
    <location>
        <begin position="374"/>
        <end position="552"/>
    </location>
</feature>
<evidence type="ECO:0000256" key="9">
    <source>
        <dbReference type="ARBA" id="ARBA00023136"/>
    </source>
</evidence>
<sequence>MDKNTVLRWAIIAIGAILIWQWGIPALTGKSNHAPQPGLAENYVNAPDFVGDVIDPPAMPSDRDPNLPPVPNQPPPGDLCTIKGNRFEVTLSSRGAGVTHYLLTDPQYAGSEARDLSTTPDIERWRSLRTMFRAEGANDQVKYDRFNWKLEPAASENKDCKFTYADETVKIVKTVTAGARPFELEVETTVTNLADTKKSHRFSIQAFAFRRNKEVKGSLGRVSPFMTDLECANGNKVERKNRDDFKQGPFREPVDRYAAISNTYFAQALVPAAPATCEILAEDWYSVGQNRDDDDAAAVYHANLNYNAKELGPGESTTYRVTAFGGPKERNVLAQAAGGNKGLGDLINLGFFSIVAKVLVDVLLFFRNKITGNWGLAIIVMTLCLRTLLFPLTWKSIKSSLAMRRLKPEVDALNEKFAGDPQAKNMAMMELWKKNGVNPFGGCLPQLVQMPIWFAMYTTLQTAVEMYHTRFLWFTDLSAPDKFFVLPIVLGAFMIVQQKIVPQQGMDPMQQKMMTYLLPGVFTVMMLFLPAALGVYMLTNSVLGIGQQLLIEQIAPRSTPKGKNDIEVREASNEAGSNLRKGKARV</sequence>
<evidence type="ECO:0000256" key="5">
    <source>
        <dbReference type="ARBA" id="ARBA00022475"/>
    </source>
</evidence>
<evidence type="ECO:0000256" key="13">
    <source>
        <dbReference type="HAMAP-Rule" id="MF_01810"/>
    </source>
</evidence>
<keyword evidence="9 13" id="KW-0472">Membrane</keyword>
<feature type="transmembrane region" description="Helical" evidence="13">
    <location>
        <begin position="477"/>
        <end position="496"/>
    </location>
</feature>
<dbReference type="PANTHER" id="PTHR12428:SF65">
    <property type="entry name" value="CYTOCHROME C OXIDASE ASSEMBLY PROTEIN COX18, MITOCHONDRIAL"/>
    <property type="match status" value="1"/>
</dbReference>
<dbReference type="PRINTS" id="PR00701">
    <property type="entry name" value="60KDINNERMP"/>
</dbReference>
<comment type="subunit">
    <text evidence="13">Interacts with the Sec translocase complex via SecD. Specifically interacts with transmembrane segments of nascent integral membrane proteins during membrane integration.</text>
</comment>
<keyword evidence="7 13" id="KW-0653">Protein transport</keyword>
<evidence type="ECO:0000313" key="17">
    <source>
        <dbReference type="EMBL" id="WXA92780.1"/>
    </source>
</evidence>
<comment type="similarity">
    <text evidence="2 13">Belongs to the OXA1/ALB3/YidC family. Type 1 subfamily.</text>
</comment>
<evidence type="ECO:0000256" key="2">
    <source>
        <dbReference type="ARBA" id="ARBA00010527"/>
    </source>
</evidence>
<keyword evidence="8 13" id="KW-1133">Transmembrane helix</keyword>
<reference evidence="17 18" key="1">
    <citation type="submission" date="2021-12" db="EMBL/GenBank/DDBJ databases">
        <title>Discovery of the Pendulisporaceae a myxobacterial family with distinct sporulation behavior and unique specialized metabolism.</title>
        <authorList>
            <person name="Garcia R."/>
            <person name="Popoff A."/>
            <person name="Bader C.D."/>
            <person name="Loehr J."/>
            <person name="Walesch S."/>
            <person name="Walt C."/>
            <person name="Boldt J."/>
            <person name="Bunk B."/>
            <person name="Haeckl F.J.F.P.J."/>
            <person name="Gunesch A.P."/>
            <person name="Birkelbach J."/>
            <person name="Nuebel U."/>
            <person name="Pietschmann T."/>
            <person name="Bach T."/>
            <person name="Mueller R."/>
        </authorList>
    </citation>
    <scope>NUCLEOTIDE SEQUENCE [LARGE SCALE GENOMIC DNA]</scope>
    <source>
        <strain evidence="17 18">MSr12523</strain>
    </source>
</reference>
<comment type="subcellular location">
    <subcellularLocation>
        <location evidence="1">Cell inner membrane</location>
        <topology evidence="1">Multi-pass membrane protein</topology>
    </subcellularLocation>
    <subcellularLocation>
        <location evidence="13">Cell membrane</location>
        <topology evidence="13">Multi-pass membrane protein</topology>
    </subcellularLocation>
</comment>
<dbReference type="CDD" id="cd20070">
    <property type="entry name" value="5TM_YidC_Alb3"/>
    <property type="match status" value="1"/>
</dbReference>
<feature type="region of interest" description="Disordered" evidence="14">
    <location>
        <begin position="559"/>
        <end position="586"/>
    </location>
</feature>
<dbReference type="InterPro" id="IPR001708">
    <property type="entry name" value="YidC/ALB3/OXA1/COX18"/>
</dbReference>
<keyword evidence="6 13" id="KW-0812">Transmembrane</keyword>
<evidence type="ECO:0000256" key="12">
    <source>
        <dbReference type="ARBA" id="ARBA00033342"/>
    </source>
</evidence>